<dbReference type="FunFam" id="1.10.287.370:FF:000001">
    <property type="entry name" value="Prefoldin subunit 3"/>
    <property type="match status" value="1"/>
</dbReference>
<organism evidence="5 6">
    <name type="scientific">Blepharisma stoltei</name>
    <dbReference type="NCBI Taxonomy" id="1481888"/>
    <lineage>
        <taxon>Eukaryota</taxon>
        <taxon>Sar</taxon>
        <taxon>Alveolata</taxon>
        <taxon>Ciliophora</taxon>
        <taxon>Postciliodesmatophora</taxon>
        <taxon>Heterotrichea</taxon>
        <taxon>Heterotrichida</taxon>
        <taxon>Blepharismidae</taxon>
        <taxon>Blepharisma</taxon>
    </lineage>
</organism>
<dbReference type="InterPro" id="IPR004127">
    <property type="entry name" value="Prefoldin_subunit_alpha"/>
</dbReference>
<evidence type="ECO:0000256" key="3">
    <source>
        <dbReference type="PIRNR" id="PIRNR016396"/>
    </source>
</evidence>
<evidence type="ECO:0000313" key="6">
    <source>
        <dbReference type="Proteomes" id="UP001162131"/>
    </source>
</evidence>
<keyword evidence="6" id="KW-1185">Reference proteome</keyword>
<name>A0AAU9J826_9CILI</name>
<dbReference type="GO" id="GO:0007021">
    <property type="term" value="P:tubulin complex assembly"/>
    <property type="evidence" value="ECO:0007669"/>
    <property type="project" value="TreeGrafter"/>
</dbReference>
<dbReference type="GO" id="GO:0005737">
    <property type="term" value="C:cytoplasm"/>
    <property type="evidence" value="ECO:0007669"/>
    <property type="project" value="TreeGrafter"/>
</dbReference>
<dbReference type="GO" id="GO:0006457">
    <property type="term" value="P:protein folding"/>
    <property type="evidence" value="ECO:0007669"/>
    <property type="project" value="UniProtKB-UniRule"/>
</dbReference>
<gene>
    <name evidence="5" type="ORF">BSTOLATCC_MIC29824</name>
</gene>
<evidence type="ECO:0000313" key="5">
    <source>
        <dbReference type="EMBL" id="CAG9321919.1"/>
    </source>
</evidence>
<dbReference type="EMBL" id="CAJZBQ010000029">
    <property type="protein sequence ID" value="CAG9321919.1"/>
    <property type="molecule type" value="Genomic_DNA"/>
</dbReference>
<evidence type="ECO:0000256" key="2">
    <source>
        <dbReference type="ARBA" id="ARBA00023186"/>
    </source>
</evidence>
<dbReference type="GO" id="GO:0015631">
    <property type="term" value="F:tubulin binding"/>
    <property type="evidence" value="ECO:0007669"/>
    <property type="project" value="TreeGrafter"/>
</dbReference>
<dbReference type="GO" id="GO:0016272">
    <property type="term" value="C:prefoldin complex"/>
    <property type="evidence" value="ECO:0007669"/>
    <property type="project" value="UniProtKB-UniRule"/>
</dbReference>
<dbReference type="InterPro" id="IPR009053">
    <property type="entry name" value="Prefoldin"/>
</dbReference>
<dbReference type="SUPFAM" id="SSF46579">
    <property type="entry name" value="Prefoldin"/>
    <property type="match status" value="1"/>
</dbReference>
<keyword evidence="2 3" id="KW-0143">Chaperone</keyword>
<protein>
    <recommendedName>
        <fullName evidence="3">Prefoldin subunit 3</fullName>
    </recommendedName>
</protein>
<evidence type="ECO:0000256" key="4">
    <source>
        <dbReference type="SAM" id="Coils"/>
    </source>
</evidence>
<comment type="caution">
    <text evidence="5">The sequence shown here is derived from an EMBL/GenBank/DDBJ whole genome shotgun (WGS) entry which is preliminary data.</text>
</comment>
<dbReference type="CDD" id="cd23156">
    <property type="entry name" value="Prefoldin_3"/>
    <property type="match status" value="1"/>
</dbReference>
<dbReference type="PANTHER" id="PTHR12409">
    <property type="entry name" value="PREFOLDIN SUBUNIT 3"/>
    <property type="match status" value="1"/>
</dbReference>
<dbReference type="Gene3D" id="1.10.287.370">
    <property type="match status" value="1"/>
</dbReference>
<comment type="similarity">
    <text evidence="1 3">Belongs to the prefoldin subunit alpha family.</text>
</comment>
<dbReference type="Proteomes" id="UP001162131">
    <property type="component" value="Unassembled WGS sequence"/>
</dbReference>
<dbReference type="PANTHER" id="PTHR12409:SF0">
    <property type="entry name" value="PREFOLDIN SUBUNIT 3"/>
    <property type="match status" value="1"/>
</dbReference>
<dbReference type="Pfam" id="PF02996">
    <property type="entry name" value="Prefoldin"/>
    <property type="match status" value="1"/>
</dbReference>
<proteinExistence type="inferred from homology"/>
<comment type="subunit">
    <text evidence="3">Heterohexamer of two PFD-alpha type and four PFD-beta type subunits.</text>
</comment>
<dbReference type="GO" id="GO:0007017">
    <property type="term" value="P:microtubule-based process"/>
    <property type="evidence" value="ECO:0007669"/>
    <property type="project" value="TreeGrafter"/>
</dbReference>
<feature type="coiled-coil region" evidence="4">
    <location>
        <begin position="125"/>
        <end position="152"/>
    </location>
</feature>
<accession>A0AAU9J826</accession>
<dbReference type="InterPro" id="IPR016655">
    <property type="entry name" value="PFD3"/>
</dbReference>
<sequence length="176" mass="19990">MSIPLSQPSSNPRKIPSVIFIENVPEFSSQYGVESILNQLNELYSKYKFMEAQLLRSKQVLTAKLPDITNALETVNYLVSADKDLVLDFQLSDALWTKAEVPRSNTVALWLGANVMLEYSHEEAKELLEKNLSGAQTALDSTNEDLKFLKEQITVCEVNVSRVYNYSVYLRQHQAK</sequence>
<reference evidence="5" key="1">
    <citation type="submission" date="2021-09" db="EMBL/GenBank/DDBJ databases">
        <authorList>
            <consortium name="AG Swart"/>
            <person name="Singh M."/>
            <person name="Singh A."/>
            <person name="Seah K."/>
            <person name="Emmerich C."/>
        </authorList>
    </citation>
    <scope>NUCLEOTIDE SEQUENCE</scope>
    <source>
        <strain evidence="5">ATCC30299</strain>
    </source>
</reference>
<comment type="function">
    <text evidence="3">Binds specifically to cytosolic chaperonin (c-CPN) and transfers target proteins to it. Binds to nascent polypeptide chain and promotes folding in an environment in which there are many competing pathways for nonnative proteins.</text>
</comment>
<dbReference type="PIRSF" id="PIRSF016396">
    <property type="entry name" value="Prefoldin_subunit_3"/>
    <property type="match status" value="1"/>
</dbReference>
<evidence type="ECO:0000256" key="1">
    <source>
        <dbReference type="ARBA" id="ARBA00010048"/>
    </source>
</evidence>
<keyword evidence="4" id="KW-0175">Coiled coil</keyword>
<dbReference type="AlphaFoldDB" id="A0AAU9J826"/>